<gene>
    <name evidence="1" type="ORF">MARPO_0064s0116</name>
</gene>
<accession>A0A2R6WRG0</accession>
<keyword evidence="2" id="KW-1185">Reference proteome</keyword>
<dbReference type="EMBL" id="KZ772736">
    <property type="protein sequence ID" value="PTQ36445.1"/>
    <property type="molecule type" value="Genomic_DNA"/>
</dbReference>
<sequence>MKAKLLLGPSNGGNHRRCSSVSNRRAQLKVLLEPIREEHPLLLQQHQVVPVQLRCAQTRKCNNILRPDFLNWSERMIKKLSPRICRTSSTLRFFARIKDKCRRQST</sequence>
<reference evidence="2" key="1">
    <citation type="journal article" date="2017" name="Cell">
        <title>Insights into land plant evolution garnered from the Marchantia polymorpha genome.</title>
        <authorList>
            <person name="Bowman J.L."/>
            <person name="Kohchi T."/>
            <person name="Yamato K.T."/>
            <person name="Jenkins J."/>
            <person name="Shu S."/>
            <person name="Ishizaki K."/>
            <person name="Yamaoka S."/>
            <person name="Nishihama R."/>
            <person name="Nakamura Y."/>
            <person name="Berger F."/>
            <person name="Adam C."/>
            <person name="Aki S.S."/>
            <person name="Althoff F."/>
            <person name="Araki T."/>
            <person name="Arteaga-Vazquez M.A."/>
            <person name="Balasubrmanian S."/>
            <person name="Barry K."/>
            <person name="Bauer D."/>
            <person name="Boehm C.R."/>
            <person name="Briginshaw L."/>
            <person name="Caballero-Perez J."/>
            <person name="Catarino B."/>
            <person name="Chen F."/>
            <person name="Chiyoda S."/>
            <person name="Chovatia M."/>
            <person name="Davies K.M."/>
            <person name="Delmans M."/>
            <person name="Demura T."/>
            <person name="Dierschke T."/>
            <person name="Dolan L."/>
            <person name="Dorantes-Acosta A.E."/>
            <person name="Eklund D.M."/>
            <person name="Florent S.N."/>
            <person name="Flores-Sandoval E."/>
            <person name="Fujiyama A."/>
            <person name="Fukuzawa H."/>
            <person name="Galik B."/>
            <person name="Grimanelli D."/>
            <person name="Grimwood J."/>
            <person name="Grossniklaus U."/>
            <person name="Hamada T."/>
            <person name="Haseloff J."/>
            <person name="Hetherington A.J."/>
            <person name="Higo A."/>
            <person name="Hirakawa Y."/>
            <person name="Hundley H.N."/>
            <person name="Ikeda Y."/>
            <person name="Inoue K."/>
            <person name="Inoue S.I."/>
            <person name="Ishida S."/>
            <person name="Jia Q."/>
            <person name="Kakita M."/>
            <person name="Kanazawa T."/>
            <person name="Kawai Y."/>
            <person name="Kawashima T."/>
            <person name="Kennedy M."/>
            <person name="Kinose K."/>
            <person name="Kinoshita T."/>
            <person name="Kohara Y."/>
            <person name="Koide E."/>
            <person name="Komatsu K."/>
            <person name="Kopischke S."/>
            <person name="Kubo M."/>
            <person name="Kyozuka J."/>
            <person name="Lagercrantz U."/>
            <person name="Lin S.S."/>
            <person name="Lindquist E."/>
            <person name="Lipzen A.M."/>
            <person name="Lu C.W."/>
            <person name="De Luna E."/>
            <person name="Martienssen R.A."/>
            <person name="Minamino N."/>
            <person name="Mizutani M."/>
            <person name="Mizutani M."/>
            <person name="Mochizuki N."/>
            <person name="Monte I."/>
            <person name="Mosher R."/>
            <person name="Nagasaki H."/>
            <person name="Nakagami H."/>
            <person name="Naramoto S."/>
            <person name="Nishitani K."/>
            <person name="Ohtani M."/>
            <person name="Okamoto T."/>
            <person name="Okumura M."/>
            <person name="Phillips J."/>
            <person name="Pollak B."/>
            <person name="Reinders A."/>
            <person name="Rovekamp M."/>
            <person name="Sano R."/>
            <person name="Sawa S."/>
            <person name="Schmid M.W."/>
            <person name="Shirakawa M."/>
            <person name="Solano R."/>
            <person name="Spunde A."/>
            <person name="Suetsugu N."/>
            <person name="Sugano S."/>
            <person name="Sugiyama A."/>
            <person name="Sun R."/>
            <person name="Suzuki Y."/>
            <person name="Takenaka M."/>
            <person name="Takezawa D."/>
            <person name="Tomogane H."/>
            <person name="Tsuzuki M."/>
            <person name="Ueda T."/>
            <person name="Umeda M."/>
            <person name="Ward J.M."/>
            <person name="Watanabe Y."/>
            <person name="Yazaki K."/>
            <person name="Yokoyama R."/>
            <person name="Yoshitake Y."/>
            <person name="Yotsui I."/>
            <person name="Zachgo S."/>
            <person name="Schmutz J."/>
        </authorList>
    </citation>
    <scope>NUCLEOTIDE SEQUENCE [LARGE SCALE GENOMIC DNA]</scope>
    <source>
        <strain evidence="2">Tak-1</strain>
    </source>
</reference>
<dbReference type="Gramene" id="Mp8g00810.1">
    <property type="protein sequence ID" value="Mp8g00810.1.cds1"/>
    <property type="gene ID" value="Mp8g00810"/>
</dbReference>
<proteinExistence type="predicted"/>
<dbReference type="AlphaFoldDB" id="A0A2R6WRG0"/>
<dbReference type="OrthoDB" id="10336778at2759"/>
<protein>
    <submittedName>
        <fullName evidence="1">Uncharacterized protein</fullName>
    </submittedName>
</protein>
<organism evidence="1 2">
    <name type="scientific">Marchantia polymorpha</name>
    <name type="common">Common liverwort</name>
    <name type="synonym">Marchantia aquatica</name>
    <dbReference type="NCBI Taxonomy" id="3197"/>
    <lineage>
        <taxon>Eukaryota</taxon>
        <taxon>Viridiplantae</taxon>
        <taxon>Streptophyta</taxon>
        <taxon>Embryophyta</taxon>
        <taxon>Marchantiophyta</taxon>
        <taxon>Marchantiopsida</taxon>
        <taxon>Marchantiidae</taxon>
        <taxon>Marchantiales</taxon>
        <taxon>Marchantiaceae</taxon>
        <taxon>Marchantia</taxon>
    </lineage>
</organism>
<evidence type="ECO:0000313" key="2">
    <source>
        <dbReference type="Proteomes" id="UP000244005"/>
    </source>
</evidence>
<evidence type="ECO:0000313" key="1">
    <source>
        <dbReference type="EMBL" id="PTQ36445.1"/>
    </source>
</evidence>
<name>A0A2R6WRG0_MARPO</name>
<dbReference type="Proteomes" id="UP000244005">
    <property type="component" value="Unassembled WGS sequence"/>
</dbReference>